<keyword evidence="2" id="KW-1185">Reference proteome</keyword>
<dbReference type="OrthoDB" id="2885878at2"/>
<dbReference type="EMBL" id="FOBW01000003">
    <property type="protein sequence ID" value="SEM52630.1"/>
    <property type="molecule type" value="Genomic_DNA"/>
</dbReference>
<proteinExistence type="predicted"/>
<accession>A0A1H7Z2D4</accession>
<dbReference type="Proteomes" id="UP000198553">
    <property type="component" value="Unassembled WGS sequence"/>
</dbReference>
<dbReference type="RefSeq" id="WP_090742430.1">
    <property type="nucleotide sequence ID" value="NZ_FOBW01000003.1"/>
</dbReference>
<evidence type="ECO:0000313" key="2">
    <source>
        <dbReference type="Proteomes" id="UP000198553"/>
    </source>
</evidence>
<name>A0A1H7Z2D4_9BACI</name>
<reference evidence="2" key="1">
    <citation type="submission" date="2016-10" db="EMBL/GenBank/DDBJ databases">
        <authorList>
            <person name="Varghese N."/>
            <person name="Submissions S."/>
        </authorList>
    </citation>
    <scope>NUCLEOTIDE SEQUENCE [LARGE SCALE GENOMIC DNA]</scope>
    <source>
        <strain evidence="2">B48,IBRC-M 10115,DSM 25386,CECT 8001</strain>
    </source>
</reference>
<protein>
    <submittedName>
        <fullName evidence="1">Uncharacterized protein</fullName>
    </submittedName>
</protein>
<sequence length="70" mass="8113">MDKIGLLRSLRSASRNNLFSIEIPKATREDEKKINEWLGELESEGKIKVRECTQRESSVYLHGIMKYASE</sequence>
<gene>
    <name evidence="1" type="ORF">SAMN05192533_103246</name>
</gene>
<organism evidence="1 2">
    <name type="scientific">Mesobacillus persicus</name>
    <dbReference type="NCBI Taxonomy" id="930146"/>
    <lineage>
        <taxon>Bacteria</taxon>
        <taxon>Bacillati</taxon>
        <taxon>Bacillota</taxon>
        <taxon>Bacilli</taxon>
        <taxon>Bacillales</taxon>
        <taxon>Bacillaceae</taxon>
        <taxon>Mesobacillus</taxon>
    </lineage>
</organism>
<dbReference type="AlphaFoldDB" id="A0A1H7Z2D4"/>
<evidence type="ECO:0000313" key="1">
    <source>
        <dbReference type="EMBL" id="SEM52630.1"/>
    </source>
</evidence>